<dbReference type="EC" id="2.1.1.200" evidence="5"/>
<dbReference type="GO" id="GO:0106339">
    <property type="term" value="F:tRNA (cytidine(32)-2'-O)-methyltransferase activity"/>
    <property type="evidence" value="ECO:0007669"/>
    <property type="project" value="RHEA"/>
</dbReference>
<comment type="similarity">
    <text evidence="1">Belongs to the class IV-like SAM-binding methyltransferase superfamily. RNA methyltransferase TrmH family.</text>
</comment>
<comment type="catalytic activity">
    <reaction evidence="5">
        <text>uridine(32) in tRNA + S-adenosyl-L-methionine = 2'-O-methyluridine(32) in tRNA + S-adenosyl-L-homocysteine + H(+)</text>
        <dbReference type="Rhea" id="RHEA:42936"/>
        <dbReference type="Rhea" id="RHEA-COMP:10107"/>
        <dbReference type="Rhea" id="RHEA-COMP:10290"/>
        <dbReference type="ChEBI" id="CHEBI:15378"/>
        <dbReference type="ChEBI" id="CHEBI:57856"/>
        <dbReference type="ChEBI" id="CHEBI:59789"/>
        <dbReference type="ChEBI" id="CHEBI:65315"/>
        <dbReference type="ChEBI" id="CHEBI:74478"/>
        <dbReference type="EC" id="2.1.1.200"/>
    </reaction>
</comment>
<evidence type="ECO:0000256" key="4">
    <source>
        <dbReference type="ARBA" id="ARBA00022691"/>
    </source>
</evidence>
<dbReference type="Proteomes" id="UP000057158">
    <property type="component" value="Chromosome"/>
</dbReference>
<evidence type="ECO:0000313" key="7">
    <source>
        <dbReference type="EMBL" id="ALC15019.1"/>
    </source>
</evidence>
<reference evidence="7 8" key="1">
    <citation type="submission" date="2015-07" db="EMBL/GenBank/DDBJ databases">
        <title>Isolation and Genomic Characterization of a Novel Halophilic Metal-Reducing Deltaproteobacterium from the Deep Subsurface.</title>
        <authorList>
            <person name="Badalamenti J.P."/>
            <person name="Summers Z.M."/>
            <person name="Gralnick J.A."/>
            <person name="Bond D.R."/>
        </authorList>
    </citation>
    <scope>NUCLEOTIDE SEQUENCE [LARGE SCALE GENOMIC DNA]</scope>
    <source>
        <strain evidence="7 8">WTL</strain>
    </source>
</reference>
<dbReference type="GO" id="GO:0160206">
    <property type="term" value="F:tRNA (cytidine(32)/uridine(32)-2'-O)-methyltransferase activity"/>
    <property type="evidence" value="ECO:0007669"/>
    <property type="project" value="UniProtKB-EC"/>
</dbReference>
<dbReference type="EMBL" id="CP010802">
    <property type="protein sequence ID" value="ALC15019.1"/>
    <property type="molecule type" value="Genomic_DNA"/>
</dbReference>
<keyword evidence="5" id="KW-0963">Cytoplasm</keyword>
<comment type="subcellular location">
    <subcellularLocation>
        <location evidence="5">Cytoplasm</location>
    </subcellularLocation>
</comment>
<keyword evidence="2 5" id="KW-0489">Methyltransferase</keyword>
<evidence type="ECO:0000256" key="1">
    <source>
        <dbReference type="ARBA" id="ARBA00007228"/>
    </source>
</evidence>
<comment type="function">
    <text evidence="5">Catalyzes the formation of 2'O-methylated cytidine (Cm32) or 2'O-methylated uridine (Um32) at position 32 in tRNA.</text>
</comment>
<dbReference type="Gene3D" id="1.10.8.590">
    <property type="match status" value="1"/>
</dbReference>
<dbReference type="NCBIfam" id="TIGR00050">
    <property type="entry name" value="rRNA_methyl_1"/>
    <property type="match status" value="1"/>
</dbReference>
<gene>
    <name evidence="5" type="primary">trmJ</name>
    <name evidence="7" type="ORF">DSOUD_0219</name>
</gene>
<keyword evidence="3 7" id="KW-0808">Transferase</keyword>
<feature type="domain" description="tRNA/rRNA methyltransferase SpoU type" evidence="6">
    <location>
        <begin position="9"/>
        <end position="157"/>
    </location>
</feature>
<dbReference type="PANTHER" id="PTHR42786:SF2">
    <property type="entry name" value="TRNA (CYTIDINE_URIDINE-2'-O-)-METHYLTRANSFERASE TRMJ"/>
    <property type="match status" value="1"/>
</dbReference>
<dbReference type="PIRSF" id="PIRSF004808">
    <property type="entry name" value="LasT"/>
    <property type="match status" value="1"/>
</dbReference>
<dbReference type="PATRIC" id="fig|1603606.3.peg.245"/>
<dbReference type="STRING" id="1603606.DSOUD_0219"/>
<dbReference type="GO" id="GO:0003723">
    <property type="term" value="F:RNA binding"/>
    <property type="evidence" value="ECO:0007669"/>
    <property type="project" value="InterPro"/>
</dbReference>
<dbReference type="Pfam" id="PF00588">
    <property type="entry name" value="SpoU_methylase"/>
    <property type="match status" value="1"/>
</dbReference>
<accession>A0A0M3QET2</accession>
<dbReference type="AlphaFoldDB" id="A0A0M3QET2"/>
<dbReference type="PANTHER" id="PTHR42786">
    <property type="entry name" value="TRNA/RRNA METHYLTRANSFERASE"/>
    <property type="match status" value="1"/>
</dbReference>
<dbReference type="InterPro" id="IPR004384">
    <property type="entry name" value="RNA_MeTrfase_TrmJ/LasT"/>
</dbReference>
<evidence type="ECO:0000313" key="8">
    <source>
        <dbReference type="Proteomes" id="UP000057158"/>
    </source>
</evidence>
<evidence type="ECO:0000256" key="3">
    <source>
        <dbReference type="ARBA" id="ARBA00022679"/>
    </source>
</evidence>
<dbReference type="InterPro" id="IPR029026">
    <property type="entry name" value="tRNA_m1G_MTases_N"/>
</dbReference>
<dbReference type="CDD" id="cd18093">
    <property type="entry name" value="SpoU-like_TrmJ"/>
    <property type="match status" value="1"/>
</dbReference>
<comment type="catalytic activity">
    <reaction evidence="5">
        <text>cytidine(32) in tRNA + S-adenosyl-L-methionine = 2'-O-methylcytidine(32) in tRNA + S-adenosyl-L-homocysteine + H(+)</text>
        <dbReference type="Rhea" id="RHEA:42932"/>
        <dbReference type="Rhea" id="RHEA-COMP:10288"/>
        <dbReference type="Rhea" id="RHEA-COMP:10289"/>
        <dbReference type="ChEBI" id="CHEBI:15378"/>
        <dbReference type="ChEBI" id="CHEBI:57856"/>
        <dbReference type="ChEBI" id="CHEBI:59789"/>
        <dbReference type="ChEBI" id="CHEBI:74495"/>
        <dbReference type="ChEBI" id="CHEBI:82748"/>
        <dbReference type="EC" id="2.1.1.200"/>
    </reaction>
</comment>
<dbReference type="GO" id="GO:0002128">
    <property type="term" value="P:tRNA nucleoside ribose methylation"/>
    <property type="evidence" value="ECO:0007669"/>
    <property type="project" value="TreeGrafter"/>
</dbReference>
<keyword evidence="8" id="KW-1185">Reference proteome</keyword>
<name>A0A0M3QET2_9BACT</name>
<protein>
    <recommendedName>
        <fullName evidence="5">tRNA (cytidine/uridine-2'-O-)-methyltransferase TrmJ</fullName>
        <ecNumber evidence="5">2.1.1.200</ecNumber>
    </recommendedName>
    <alternativeName>
        <fullName evidence="5">tRNA (cytidine(32)/uridine(32)-2'-O)-methyltransferase</fullName>
    </alternativeName>
    <alternativeName>
        <fullName evidence="5">tRNA Cm32/Um32 methyltransferase</fullName>
    </alternativeName>
</protein>
<dbReference type="Gene3D" id="3.40.1280.10">
    <property type="match status" value="1"/>
</dbReference>
<keyword evidence="4 5" id="KW-0949">S-adenosyl-L-methionine</keyword>
<dbReference type="KEGG" id="des:DSOUD_0219"/>
<dbReference type="SUPFAM" id="SSF75217">
    <property type="entry name" value="alpha/beta knot"/>
    <property type="match status" value="1"/>
</dbReference>
<dbReference type="OrthoDB" id="9806346at2"/>
<sequence>MPTPSLEQVAVVLVEPQNPGNIGMVCRAMANFGACDLRLVNPCAHLHPEARKFAVGANYLLGQARLFPDLSTAIADLHITVATTRRGGRLRGELLDIGQIPPLQSLLPPAGKLGLVFGREDAGLTSEEVALCSHAATVATAEGVGSLNLSQAVLLFLFELGRHPSGEGGEESKTPTQGEYQGLFAQMEEVLTRIAFLNPSRPEASMNRLRQILHRARPDREELALLRGMWSQLEWSINDWRGRKRGGGGPKTD</sequence>
<proteinExistence type="inferred from homology"/>
<dbReference type="InterPro" id="IPR001537">
    <property type="entry name" value="SpoU_MeTrfase"/>
</dbReference>
<evidence type="ECO:0000256" key="2">
    <source>
        <dbReference type="ARBA" id="ARBA00022603"/>
    </source>
</evidence>
<keyword evidence="5" id="KW-0819">tRNA processing</keyword>
<dbReference type="RefSeq" id="WP_053549261.1">
    <property type="nucleotide sequence ID" value="NZ_CP010802.1"/>
</dbReference>
<organism evidence="7 8">
    <name type="scientific">Desulfuromonas soudanensis</name>
    <dbReference type="NCBI Taxonomy" id="1603606"/>
    <lineage>
        <taxon>Bacteria</taxon>
        <taxon>Pseudomonadati</taxon>
        <taxon>Thermodesulfobacteriota</taxon>
        <taxon>Desulfuromonadia</taxon>
        <taxon>Desulfuromonadales</taxon>
        <taxon>Desulfuromonadaceae</taxon>
        <taxon>Desulfuromonas</taxon>
    </lineage>
</organism>
<comment type="subunit">
    <text evidence="5">Homodimer.</text>
</comment>
<evidence type="ECO:0000256" key="5">
    <source>
        <dbReference type="RuleBase" id="RU362024"/>
    </source>
</evidence>
<evidence type="ECO:0000259" key="6">
    <source>
        <dbReference type="Pfam" id="PF00588"/>
    </source>
</evidence>
<dbReference type="InterPro" id="IPR029028">
    <property type="entry name" value="Alpha/beta_knot_MTases"/>
</dbReference>
<dbReference type="GO" id="GO:0005829">
    <property type="term" value="C:cytosol"/>
    <property type="evidence" value="ECO:0007669"/>
    <property type="project" value="TreeGrafter"/>
</dbReference>